<gene>
    <name evidence="3" type="primary">20351062</name>
    <name evidence="2" type="ORF">GGTG_10604</name>
</gene>
<dbReference type="GeneID" id="20351062"/>
<reference evidence="2" key="2">
    <citation type="submission" date="2010-07" db="EMBL/GenBank/DDBJ databases">
        <authorList>
            <consortium name="The Broad Institute Genome Sequencing Platform"/>
            <consortium name="Broad Institute Genome Sequencing Center for Infectious Disease"/>
            <person name="Ma L.-J."/>
            <person name="Dead R."/>
            <person name="Young S."/>
            <person name="Zeng Q."/>
            <person name="Koehrsen M."/>
            <person name="Alvarado L."/>
            <person name="Berlin A."/>
            <person name="Chapman S.B."/>
            <person name="Chen Z."/>
            <person name="Freedman E."/>
            <person name="Gellesch M."/>
            <person name="Goldberg J."/>
            <person name="Griggs A."/>
            <person name="Gujja S."/>
            <person name="Heilman E.R."/>
            <person name="Heiman D."/>
            <person name="Hepburn T."/>
            <person name="Howarth C."/>
            <person name="Jen D."/>
            <person name="Larson L."/>
            <person name="Mehta T."/>
            <person name="Neiman D."/>
            <person name="Pearson M."/>
            <person name="Roberts A."/>
            <person name="Saif S."/>
            <person name="Shea T."/>
            <person name="Shenoy N."/>
            <person name="Sisk P."/>
            <person name="Stolte C."/>
            <person name="Sykes S."/>
            <person name="Walk T."/>
            <person name="White J."/>
            <person name="Yandava C."/>
            <person name="Haas B."/>
            <person name="Nusbaum C."/>
            <person name="Birren B."/>
        </authorList>
    </citation>
    <scope>NUCLEOTIDE SEQUENCE</scope>
    <source>
        <strain evidence="2">R3-111a-1</strain>
    </source>
</reference>
<organism evidence="2">
    <name type="scientific">Gaeumannomyces tritici (strain R3-111a-1)</name>
    <name type="common">Wheat and barley take-all root rot fungus</name>
    <name type="synonym">Gaeumannomyces graminis var. tritici</name>
    <dbReference type="NCBI Taxonomy" id="644352"/>
    <lineage>
        <taxon>Eukaryota</taxon>
        <taxon>Fungi</taxon>
        <taxon>Dikarya</taxon>
        <taxon>Ascomycota</taxon>
        <taxon>Pezizomycotina</taxon>
        <taxon>Sordariomycetes</taxon>
        <taxon>Sordariomycetidae</taxon>
        <taxon>Magnaporthales</taxon>
        <taxon>Magnaporthaceae</taxon>
        <taxon>Gaeumannomyces</taxon>
    </lineage>
</organism>
<proteinExistence type="predicted"/>
<sequence>MAPARGGEGEMQAAKLLVVWVPAASRGCYYFRRRPRNGKHRVWQYCQAASAQAVPGTLLLPASPSGGWHGGGNGSGTVEKQRVRG</sequence>
<reference evidence="4" key="1">
    <citation type="submission" date="2010-07" db="EMBL/GenBank/DDBJ databases">
        <title>The genome sequence of Gaeumannomyces graminis var. tritici strain R3-111a-1.</title>
        <authorList>
            <consortium name="The Broad Institute Genome Sequencing Platform"/>
            <person name="Ma L.-J."/>
            <person name="Dead R."/>
            <person name="Young S."/>
            <person name="Zeng Q."/>
            <person name="Koehrsen M."/>
            <person name="Alvarado L."/>
            <person name="Berlin A."/>
            <person name="Chapman S.B."/>
            <person name="Chen Z."/>
            <person name="Freedman E."/>
            <person name="Gellesch M."/>
            <person name="Goldberg J."/>
            <person name="Griggs A."/>
            <person name="Gujja S."/>
            <person name="Heilman E.R."/>
            <person name="Heiman D."/>
            <person name="Hepburn T."/>
            <person name="Howarth C."/>
            <person name="Jen D."/>
            <person name="Larson L."/>
            <person name="Mehta T."/>
            <person name="Neiman D."/>
            <person name="Pearson M."/>
            <person name="Roberts A."/>
            <person name="Saif S."/>
            <person name="Shea T."/>
            <person name="Shenoy N."/>
            <person name="Sisk P."/>
            <person name="Stolte C."/>
            <person name="Sykes S."/>
            <person name="Walk T."/>
            <person name="White J."/>
            <person name="Yandava C."/>
            <person name="Haas B."/>
            <person name="Nusbaum C."/>
            <person name="Birren B."/>
        </authorList>
    </citation>
    <scope>NUCLEOTIDE SEQUENCE [LARGE SCALE GENOMIC DNA]</scope>
    <source>
        <strain evidence="4">R3-111a-1</strain>
    </source>
</reference>
<evidence type="ECO:0000256" key="1">
    <source>
        <dbReference type="SAM" id="MobiDB-lite"/>
    </source>
</evidence>
<dbReference type="Proteomes" id="UP000006039">
    <property type="component" value="Unassembled WGS sequence"/>
</dbReference>
<evidence type="ECO:0000313" key="3">
    <source>
        <dbReference type="EnsemblFungi" id="EJT71345"/>
    </source>
</evidence>
<reference evidence="2" key="3">
    <citation type="submission" date="2010-09" db="EMBL/GenBank/DDBJ databases">
        <title>Annotation of Gaeumannomyces graminis var. tritici R3-111a-1.</title>
        <authorList>
            <consortium name="The Broad Institute Genome Sequencing Platform"/>
            <person name="Ma L.-J."/>
            <person name="Dead R."/>
            <person name="Young S.K."/>
            <person name="Zeng Q."/>
            <person name="Gargeya S."/>
            <person name="Fitzgerald M."/>
            <person name="Haas B."/>
            <person name="Abouelleil A."/>
            <person name="Alvarado L."/>
            <person name="Arachchi H.M."/>
            <person name="Berlin A."/>
            <person name="Brown A."/>
            <person name="Chapman S.B."/>
            <person name="Chen Z."/>
            <person name="Dunbar C."/>
            <person name="Freedman E."/>
            <person name="Gearin G."/>
            <person name="Gellesch M."/>
            <person name="Goldberg J."/>
            <person name="Griggs A."/>
            <person name="Gujja S."/>
            <person name="Heiman D."/>
            <person name="Howarth C."/>
            <person name="Larson L."/>
            <person name="Lui A."/>
            <person name="MacDonald P.J.P."/>
            <person name="Mehta T."/>
            <person name="Montmayeur A."/>
            <person name="Murphy C."/>
            <person name="Neiman D."/>
            <person name="Pearson M."/>
            <person name="Priest M."/>
            <person name="Roberts A."/>
            <person name="Saif S."/>
            <person name="Shea T."/>
            <person name="Shenoy N."/>
            <person name="Sisk P."/>
            <person name="Stolte C."/>
            <person name="Sykes S."/>
            <person name="Yandava C."/>
            <person name="Wortman J."/>
            <person name="Nusbaum C."/>
            <person name="Birren B."/>
        </authorList>
    </citation>
    <scope>NUCLEOTIDE SEQUENCE</scope>
    <source>
        <strain evidence="2">R3-111a-1</strain>
    </source>
</reference>
<dbReference type="HOGENOM" id="CLU_2512770_0_0_1"/>
<dbReference type="RefSeq" id="XP_009226742.1">
    <property type="nucleotide sequence ID" value="XM_009228478.1"/>
</dbReference>
<accession>J3PAS9</accession>
<reference evidence="3" key="5">
    <citation type="submission" date="2018-04" db="UniProtKB">
        <authorList>
            <consortium name="EnsemblFungi"/>
        </authorList>
    </citation>
    <scope>IDENTIFICATION</scope>
    <source>
        <strain evidence="3">R3-111a-1</strain>
    </source>
</reference>
<protein>
    <submittedName>
        <fullName evidence="2 3">Uncharacterized protein</fullName>
    </submittedName>
</protein>
<dbReference type="EnsemblFungi" id="EJT71345">
    <property type="protein sequence ID" value="EJT71345"/>
    <property type="gene ID" value="GGTG_10604"/>
</dbReference>
<name>J3PAS9_GAET3</name>
<evidence type="ECO:0000313" key="4">
    <source>
        <dbReference type="Proteomes" id="UP000006039"/>
    </source>
</evidence>
<evidence type="ECO:0000313" key="2">
    <source>
        <dbReference type="EMBL" id="EJT71345.1"/>
    </source>
</evidence>
<dbReference type="VEuPathDB" id="FungiDB:GGTG_10604"/>
<dbReference type="EMBL" id="GL385400">
    <property type="protein sequence ID" value="EJT71345.1"/>
    <property type="molecule type" value="Genomic_DNA"/>
</dbReference>
<reference evidence="3" key="4">
    <citation type="journal article" date="2015" name="G3 (Bethesda)">
        <title>Genome sequences of three phytopathogenic species of the Magnaporthaceae family of fungi.</title>
        <authorList>
            <person name="Okagaki L.H."/>
            <person name="Nunes C.C."/>
            <person name="Sailsbery J."/>
            <person name="Clay B."/>
            <person name="Brown D."/>
            <person name="John T."/>
            <person name="Oh Y."/>
            <person name="Young N."/>
            <person name="Fitzgerald M."/>
            <person name="Haas B.J."/>
            <person name="Zeng Q."/>
            <person name="Young S."/>
            <person name="Adiconis X."/>
            <person name="Fan L."/>
            <person name="Levin J.Z."/>
            <person name="Mitchell T.K."/>
            <person name="Okubara P.A."/>
            <person name="Farman M.L."/>
            <person name="Kohn L.M."/>
            <person name="Birren B."/>
            <person name="Ma L.-J."/>
            <person name="Dean R.A."/>
        </authorList>
    </citation>
    <scope>NUCLEOTIDE SEQUENCE</scope>
    <source>
        <strain evidence="3">R3-111a-1</strain>
    </source>
</reference>
<dbReference type="AlphaFoldDB" id="J3PAS9"/>
<keyword evidence="4" id="KW-1185">Reference proteome</keyword>
<feature type="region of interest" description="Disordered" evidence="1">
    <location>
        <begin position="62"/>
        <end position="85"/>
    </location>
</feature>